<gene>
    <name evidence="1" type="ORF">IQ63_08285</name>
</gene>
<dbReference type="PATRIC" id="fig|42234.21.peg.1709"/>
<evidence type="ECO:0000313" key="1">
    <source>
        <dbReference type="EMBL" id="KND38344.1"/>
    </source>
</evidence>
<organism evidence="1 2">
    <name type="scientific">Streptomyces acidiscabies</name>
    <dbReference type="NCBI Taxonomy" id="42234"/>
    <lineage>
        <taxon>Bacteria</taxon>
        <taxon>Bacillati</taxon>
        <taxon>Actinomycetota</taxon>
        <taxon>Actinomycetes</taxon>
        <taxon>Kitasatosporales</taxon>
        <taxon>Streptomycetaceae</taxon>
        <taxon>Streptomyces</taxon>
    </lineage>
</organism>
<comment type="caution">
    <text evidence="1">The sequence shown here is derived from an EMBL/GenBank/DDBJ whole genome shotgun (WGS) entry which is preliminary data.</text>
</comment>
<dbReference type="RefSeq" id="WP_050370070.1">
    <property type="nucleotide sequence ID" value="NZ_KQ257808.1"/>
</dbReference>
<proteinExistence type="predicted"/>
<dbReference type="AlphaFoldDB" id="A0A0L0KL86"/>
<reference evidence="2" key="1">
    <citation type="submission" date="2014-07" db="EMBL/GenBank/DDBJ databases">
        <title>Genome sequencing of plant-pathogenic Streptomyces species.</title>
        <authorList>
            <person name="Harrison J."/>
            <person name="Sapp M."/>
            <person name="Thwaites R."/>
            <person name="Studholme D.J."/>
        </authorList>
    </citation>
    <scope>NUCLEOTIDE SEQUENCE [LARGE SCALE GENOMIC DNA]</scope>
    <source>
        <strain evidence="2">NCPPB 4445</strain>
    </source>
</reference>
<evidence type="ECO:0000313" key="2">
    <source>
        <dbReference type="Proteomes" id="UP000037151"/>
    </source>
</evidence>
<sequence>MTDRQLGEVAASAEDLVADALDLGVAQATPRMIKDWVEHGLLAPPVFRKSTQRGSDARVFPPEQRRLFHGIIEAKQRSPLARVPHHTVVPVNLHIWLTYDTVITDEQARRAFRTYARSAGARSAVRRRSTARQVIDQFAHPEASRAQRQMVEGLLVEGEATKRPRWDLLGPAMRDLASPFRTDGLPRLDERTIGLPEMPMTFDAAVALWMLKLEVTRSLTAESVSTDVLLAARAEFRVEWARYQGDRARLQDRAGASAAMFAMPDGTEAQVREHVDSFAATLGCAAGLAEPIFAEVRAGLRRR</sequence>
<dbReference type="Proteomes" id="UP000037151">
    <property type="component" value="Unassembled WGS sequence"/>
</dbReference>
<dbReference type="OrthoDB" id="4331097at2"/>
<name>A0A0L0KL86_9ACTN</name>
<dbReference type="EMBL" id="JPPY01000046">
    <property type="protein sequence ID" value="KND38344.1"/>
    <property type="molecule type" value="Genomic_DNA"/>
</dbReference>
<accession>A0A0L0KL86</accession>
<protein>
    <submittedName>
        <fullName evidence="1">Uncharacterized protein</fullName>
    </submittedName>
</protein>